<evidence type="ECO:0000313" key="2">
    <source>
        <dbReference type="EMBL" id="GEO18261.1"/>
    </source>
</evidence>
<evidence type="ECO:0000313" key="3">
    <source>
        <dbReference type="Proteomes" id="UP000321085"/>
    </source>
</evidence>
<protein>
    <submittedName>
        <fullName evidence="2">Uncharacterized protein</fullName>
    </submittedName>
</protein>
<dbReference type="EMBL" id="BJYU01000172">
    <property type="protein sequence ID" value="GEO18261.1"/>
    <property type="molecule type" value="Genomic_DNA"/>
</dbReference>
<feature type="region of interest" description="Disordered" evidence="1">
    <location>
        <begin position="33"/>
        <end position="53"/>
    </location>
</feature>
<dbReference type="Proteomes" id="UP000321085">
    <property type="component" value="Unassembled WGS sequence"/>
</dbReference>
<name>A0A512C229_9HYPH</name>
<proteinExistence type="predicted"/>
<comment type="caution">
    <text evidence="2">The sequence shown here is derived from an EMBL/GenBank/DDBJ whole genome shotgun (WGS) entry which is preliminary data.</text>
</comment>
<evidence type="ECO:0000256" key="1">
    <source>
        <dbReference type="SAM" id="MobiDB-lite"/>
    </source>
</evidence>
<organism evidence="2 3">
    <name type="scientific">Microvirga aerophila</name>
    <dbReference type="NCBI Taxonomy" id="670291"/>
    <lineage>
        <taxon>Bacteria</taxon>
        <taxon>Pseudomonadati</taxon>
        <taxon>Pseudomonadota</taxon>
        <taxon>Alphaproteobacteria</taxon>
        <taxon>Hyphomicrobiales</taxon>
        <taxon>Methylobacteriaceae</taxon>
        <taxon>Microvirga</taxon>
    </lineage>
</organism>
<accession>A0A512C229</accession>
<dbReference type="AlphaFoldDB" id="A0A512C229"/>
<feature type="compositionally biased region" description="Basic and acidic residues" evidence="1">
    <location>
        <begin position="41"/>
        <end position="53"/>
    </location>
</feature>
<keyword evidence="3" id="KW-1185">Reference proteome</keyword>
<sequence>MDAQGAFDGRRTARRSDFHLCLFKRFKRAQRPSPENLAVGREADDPRRPREQTSAEALFNAADQLANRRGVKGKISCCSGETSRLDNAQKDRKFAKAIQCSTCELYSQHL</sequence>
<gene>
    <name evidence="2" type="ORF">MAE02_59570</name>
</gene>
<reference evidence="2 3" key="1">
    <citation type="submission" date="2019-07" db="EMBL/GenBank/DDBJ databases">
        <title>Whole genome shotgun sequence of Microvirga aerophila NBRC 106136.</title>
        <authorList>
            <person name="Hosoyama A."/>
            <person name="Uohara A."/>
            <person name="Ohji S."/>
            <person name="Ichikawa N."/>
        </authorList>
    </citation>
    <scope>NUCLEOTIDE SEQUENCE [LARGE SCALE GENOMIC DNA]</scope>
    <source>
        <strain evidence="2 3">NBRC 106136</strain>
    </source>
</reference>